<sequence length="261" mass="30854">MATDRPGVCRRELGGDVRDGAVGRPRLVPLQPALNQSRFGDTGVAAMVRYKVYRPIAEMAKKIRKARALLNQPRDSERYALDYESMTRPFTGKRLPALAWEDVRNEKRLFTLLCRLKNFGIGRMVTRKSWLWEHEEPCYWVITRVEVDYMAEEMDHGKAWGYLTFRGQPENEVRQIEKVMYHDWRVVPKHEEEEFKKFTPVVTETIRYVPYPPLLRAMILAQKQKEGQQITEEPMIDLERPYFYRIKQIERAKKKFEGTAV</sequence>
<dbReference type="GO" id="GO:0005739">
    <property type="term" value="C:mitochondrion"/>
    <property type="evidence" value="ECO:0007669"/>
    <property type="project" value="InterPro"/>
</dbReference>
<gene>
    <name evidence="1" type="ORF">JRQ81_010152</name>
</gene>
<dbReference type="Pfam" id="PF16053">
    <property type="entry name" value="MRP-S34"/>
    <property type="match status" value="1"/>
</dbReference>
<dbReference type="Proteomes" id="UP001142489">
    <property type="component" value="Unassembled WGS sequence"/>
</dbReference>
<dbReference type="GO" id="GO:0003735">
    <property type="term" value="F:structural constituent of ribosome"/>
    <property type="evidence" value="ECO:0007669"/>
    <property type="project" value="InterPro"/>
</dbReference>
<comment type="caution">
    <text evidence="1">The sequence shown here is derived from an EMBL/GenBank/DDBJ whole genome shotgun (WGS) entry which is preliminary data.</text>
</comment>
<evidence type="ECO:0000313" key="2">
    <source>
        <dbReference type="Proteomes" id="UP001142489"/>
    </source>
</evidence>
<proteinExistence type="predicted"/>
<keyword evidence="2" id="KW-1185">Reference proteome</keyword>
<dbReference type="OrthoDB" id="16434at2759"/>
<reference evidence="1" key="1">
    <citation type="journal article" date="2023" name="DNA Res.">
        <title>Chromosome-level genome assembly of Phrynocephalus forsythii using third-generation DNA sequencing and Hi-C analysis.</title>
        <authorList>
            <person name="Qi Y."/>
            <person name="Zhao W."/>
            <person name="Zhao Y."/>
            <person name="Niu C."/>
            <person name="Cao S."/>
            <person name="Zhang Y."/>
        </authorList>
    </citation>
    <scope>NUCLEOTIDE SEQUENCE</scope>
    <source>
        <tissue evidence="1">Muscle</tissue>
    </source>
</reference>
<dbReference type="PANTHER" id="PTHR28589">
    <property type="entry name" value="28S RIBOSOMAL PROTEIN S34, MITOCHONDRIAL"/>
    <property type="match status" value="1"/>
</dbReference>
<dbReference type="InterPro" id="IPR032053">
    <property type="entry name" value="Ribosomal_mS34"/>
</dbReference>
<organism evidence="1 2">
    <name type="scientific">Phrynocephalus forsythii</name>
    <dbReference type="NCBI Taxonomy" id="171643"/>
    <lineage>
        <taxon>Eukaryota</taxon>
        <taxon>Metazoa</taxon>
        <taxon>Chordata</taxon>
        <taxon>Craniata</taxon>
        <taxon>Vertebrata</taxon>
        <taxon>Euteleostomi</taxon>
        <taxon>Lepidosauria</taxon>
        <taxon>Squamata</taxon>
        <taxon>Bifurcata</taxon>
        <taxon>Unidentata</taxon>
        <taxon>Episquamata</taxon>
        <taxon>Toxicofera</taxon>
        <taxon>Iguania</taxon>
        <taxon>Acrodonta</taxon>
        <taxon>Agamidae</taxon>
        <taxon>Agaminae</taxon>
        <taxon>Phrynocephalus</taxon>
    </lineage>
</organism>
<protein>
    <recommendedName>
        <fullName evidence="3">Mitochondrial ribosomal protein S34</fullName>
    </recommendedName>
</protein>
<evidence type="ECO:0008006" key="3">
    <source>
        <dbReference type="Google" id="ProtNLM"/>
    </source>
</evidence>
<dbReference type="EMBL" id="JAPFRF010000021">
    <property type="protein sequence ID" value="KAJ7305786.1"/>
    <property type="molecule type" value="Genomic_DNA"/>
</dbReference>
<accession>A0A9Q1ARL5</accession>
<dbReference type="PANTHER" id="PTHR28589:SF1">
    <property type="entry name" value="SMALL RIBOSOMAL SUBUNIT PROTEIN MS34"/>
    <property type="match status" value="1"/>
</dbReference>
<evidence type="ECO:0000313" key="1">
    <source>
        <dbReference type="EMBL" id="KAJ7305786.1"/>
    </source>
</evidence>
<name>A0A9Q1ARL5_9SAUR</name>
<dbReference type="AlphaFoldDB" id="A0A9Q1ARL5"/>